<dbReference type="PANTHER" id="PTHR47814:SF1">
    <property type="entry name" value="PEPTIDYL-TRNA HYDROLASE ARFB"/>
    <property type="match status" value="1"/>
</dbReference>
<dbReference type="AlphaFoldDB" id="A0A2L0XBA8"/>
<dbReference type="InterPro" id="IPR000352">
    <property type="entry name" value="Pep_chain_release_fac_I"/>
</dbReference>
<protein>
    <submittedName>
        <fullName evidence="2">Aminoacyl-tRNA hydrolase</fullName>
        <ecNumber evidence="2">3.1.1.29</ecNumber>
    </submittedName>
</protein>
<evidence type="ECO:0000256" key="1">
    <source>
        <dbReference type="ARBA" id="ARBA00010835"/>
    </source>
</evidence>
<evidence type="ECO:0000313" key="3">
    <source>
        <dbReference type="Proteomes" id="UP000253772"/>
    </source>
</evidence>
<dbReference type="GO" id="GO:0003747">
    <property type="term" value="F:translation release factor activity"/>
    <property type="evidence" value="ECO:0007669"/>
    <property type="project" value="InterPro"/>
</dbReference>
<dbReference type="OrthoDB" id="9815709at2"/>
<organism evidence="2 3">
    <name type="scientific">Cupriavidus metallidurans</name>
    <dbReference type="NCBI Taxonomy" id="119219"/>
    <lineage>
        <taxon>Bacteria</taxon>
        <taxon>Pseudomonadati</taxon>
        <taxon>Pseudomonadota</taxon>
        <taxon>Betaproteobacteria</taxon>
        <taxon>Burkholderiales</taxon>
        <taxon>Burkholderiaceae</taxon>
        <taxon>Cupriavidus</taxon>
    </lineage>
</organism>
<dbReference type="GO" id="GO:0072344">
    <property type="term" value="P:rescue of stalled ribosome"/>
    <property type="evidence" value="ECO:0007669"/>
    <property type="project" value="TreeGrafter"/>
</dbReference>
<gene>
    <name evidence="2" type="ORF">DDF84_017465</name>
</gene>
<proteinExistence type="inferred from homology"/>
<dbReference type="GO" id="GO:0043022">
    <property type="term" value="F:ribosome binding"/>
    <property type="evidence" value="ECO:0007669"/>
    <property type="project" value="TreeGrafter"/>
</dbReference>
<dbReference type="Proteomes" id="UP000253772">
    <property type="component" value="Chromosome c1"/>
</dbReference>
<comment type="similarity">
    <text evidence="1">Belongs to the prokaryotic/mitochondrial release factor family.</text>
</comment>
<sequence>MMRRMADDFFIPHQEYDITAIRAQGAGGQNINKVSNAVHLRYDVRASSLAPDHKERLLALHDHRITRDGVVVIKAQQHRSLELNREEAIRRLHELVRSVAEPPRVRRATRPTLASRKRRIEAKTQRGQVKALRGKVFD</sequence>
<keyword evidence="2" id="KW-0378">Hydrolase</keyword>
<dbReference type="PANTHER" id="PTHR47814">
    <property type="entry name" value="PEPTIDYL-TRNA HYDROLASE ARFB"/>
    <property type="match status" value="1"/>
</dbReference>
<dbReference type="Pfam" id="PF00472">
    <property type="entry name" value="RF-1"/>
    <property type="match status" value="1"/>
</dbReference>
<name>A0A2L0XBA8_9BURK</name>
<dbReference type="InterPro" id="IPR045853">
    <property type="entry name" value="Pep_chain_release_fac_I_sf"/>
</dbReference>
<dbReference type="EMBL" id="CP037900">
    <property type="protein sequence ID" value="QBP11408.1"/>
    <property type="molecule type" value="Genomic_DNA"/>
</dbReference>
<dbReference type="EC" id="3.1.1.29" evidence="2"/>
<evidence type="ECO:0000313" key="2">
    <source>
        <dbReference type="EMBL" id="QBP11408.1"/>
    </source>
</evidence>
<reference evidence="2 3" key="1">
    <citation type="submission" date="2019-03" db="EMBL/GenBank/DDBJ databases">
        <title>Comparative insights into the high quality Complete genome sequence of highly metal resistant Cupriavidus metallidurans strain BS1 isolated from a gold-copper mine.</title>
        <authorList>
            <person name="Mazhar H.S."/>
            <person name="Rensing C."/>
        </authorList>
    </citation>
    <scope>NUCLEOTIDE SEQUENCE [LARGE SCALE GENOMIC DNA]</scope>
    <source>
        <strain evidence="2 3">BS1</strain>
    </source>
</reference>
<dbReference type="NCBIfam" id="NF006718">
    <property type="entry name" value="PRK09256.1"/>
    <property type="match status" value="1"/>
</dbReference>
<accession>A0A2L0XBA8</accession>
<dbReference type="GO" id="GO:0004045">
    <property type="term" value="F:peptidyl-tRNA hydrolase activity"/>
    <property type="evidence" value="ECO:0007669"/>
    <property type="project" value="UniProtKB-EC"/>
</dbReference>
<dbReference type="Gene3D" id="3.30.160.20">
    <property type="match status" value="1"/>
</dbReference>
<dbReference type="SUPFAM" id="SSF75620">
    <property type="entry name" value="Release factor"/>
    <property type="match status" value="1"/>
</dbReference>